<dbReference type="PRINTS" id="PR00132">
    <property type="entry name" value="GLHYDRLASE2"/>
</dbReference>
<dbReference type="PANTHER" id="PTHR42732">
    <property type="entry name" value="BETA-GALACTOSIDASE"/>
    <property type="match status" value="1"/>
</dbReference>
<dbReference type="Pfam" id="PF02836">
    <property type="entry name" value="Glyco_hydro_2_C"/>
    <property type="match status" value="1"/>
</dbReference>
<dbReference type="SUPFAM" id="SSF51445">
    <property type="entry name" value="(Trans)glycosidases"/>
    <property type="match status" value="1"/>
</dbReference>
<dbReference type="EMBL" id="VWKB01000036">
    <property type="protein sequence ID" value="KAA4091706.1"/>
    <property type="molecule type" value="Genomic_DNA"/>
</dbReference>
<dbReference type="InterPro" id="IPR017853">
    <property type="entry name" value="GH"/>
</dbReference>
<feature type="domain" description="DUF4982" evidence="7">
    <location>
        <begin position="610"/>
        <end position="673"/>
    </location>
</feature>
<dbReference type="InterPro" id="IPR006104">
    <property type="entry name" value="Glyco_hydro_2_N"/>
</dbReference>
<dbReference type="SUPFAM" id="SSF49303">
    <property type="entry name" value="beta-Galactosidase/glucuronidase domain"/>
    <property type="match status" value="1"/>
</dbReference>
<dbReference type="PANTHER" id="PTHR42732:SF1">
    <property type="entry name" value="BETA-MANNOSIDASE"/>
    <property type="match status" value="1"/>
</dbReference>
<keyword evidence="2 8" id="KW-0378">Hydrolase</keyword>
<protein>
    <submittedName>
        <fullName evidence="8">Glycoside hydrolase family 2 protein</fullName>
    </submittedName>
</protein>
<organism evidence="8 9">
    <name type="scientific">Bacteroides ovatus</name>
    <dbReference type="NCBI Taxonomy" id="28116"/>
    <lineage>
        <taxon>Bacteria</taxon>
        <taxon>Pseudomonadati</taxon>
        <taxon>Bacteroidota</taxon>
        <taxon>Bacteroidia</taxon>
        <taxon>Bacteroidales</taxon>
        <taxon>Bacteroidaceae</taxon>
        <taxon>Bacteroides</taxon>
    </lineage>
</organism>
<dbReference type="Gene3D" id="2.60.120.260">
    <property type="entry name" value="Galactose-binding domain-like"/>
    <property type="match status" value="1"/>
</dbReference>
<feature type="domain" description="Glycoside hydrolase family 2 immunoglobulin-like beta-sandwich" evidence="4">
    <location>
        <begin position="202"/>
        <end position="306"/>
    </location>
</feature>
<evidence type="ECO:0000256" key="3">
    <source>
        <dbReference type="ARBA" id="ARBA00023295"/>
    </source>
</evidence>
<evidence type="ECO:0000259" key="6">
    <source>
        <dbReference type="Pfam" id="PF02837"/>
    </source>
</evidence>
<dbReference type="InterPro" id="IPR006101">
    <property type="entry name" value="Glyco_hydro_2"/>
</dbReference>
<dbReference type="InterPro" id="IPR013783">
    <property type="entry name" value="Ig-like_fold"/>
</dbReference>
<dbReference type="Pfam" id="PF02837">
    <property type="entry name" value="Glyco_hydro_2_N"/>
    <property type="match status" value="1"/>
</dbReference>
<proteinExistence type="inferred from homology"/>
<feature type="domain" description="Glycosyl hydrolases family 2 sugar binding" evidence="6">
    <location>
        <begin position="49"/>
        <end position="181"/>
    </location>
</feature>
<evidence type="ECO:0000259" key="4">
    <source>
        <dbReference type="Pfam" id="PF00703"/>
    </source>
</evidence>
<keyword evidence="3" id="KW-0326">Glycosidase</keyword>
<dbReference type="GO" id="GO:0005975">
    <property type="term" value="P:carbohydrate metabolic process"/>
    <property type="evidence" value="ECO:0007669"/>
    <property type="project" value="InterPro"/>
</dbReference>
<evidence type="ECO:0000259" key="7">
    <source>
        <dbReference type="Pfam" id="PF16355"/>
    </source>
</evidence>
<evidence type="ECO:0000256" key="1">
    <source>
        <dbReference type="ARBA" id="ARBA00007401"/>
    </source>
</evidence>
<dbReference type="AlphaFoldDB" id="A0A5M5DZ19"/>
<evidence type="ECO:0000313" key="9">
    <source>
        <dbReference type="Proteomes" id="UP000473905"/>
    </source>
</evidence>
<reference evidence="8 9" key="1">
    <citation type="journal article" date="2019" name="Nat. Med.">
        <title>A library of human gut bacterial isolates paired with longitudinal multiomics data enables mechanistic microbiome research.</title>
        <authorList>
            <person name="Poyet M."/>
            <person name="Groussin M."/>
            <person name="Gibbons S.M."/>
            <person name="Avila-Pacheco J."/>
            <person name="Jiang X."/>
            <person name="Kearney S.M."/>
            <person name="Perrotta A.R."/>
            <person name="Berdy B."/>
            <person name="Zhao S."/>
            <person name="Lieberman T.D."/>
            <person name="Swanson P.K."/>
            <person name="Smith M."/>
            <person name="Roesemann S."/>
            <person name="Alexander J.E."/>
            <person name="Rich S.A."/>
            <person name="Livny J."/>
            <person name="Vlamakis H."/>
            <person name="Clish C."/>
            <person name="Bullock K."/>
            <person name="Deik A."/>
            <person name="Scott J."/>
            <person name="Pierce K.A."/>
            <person name="Xavier R.J."/>
            <person name="Alm E.J."/>
        </authorList>
    </citation>
    <scope>NUCLEOTIDE SEQUENCE [LARGE SCALE GENOMIC DNA]</scope>
    <source>
        <strain evidence="8 9">BIOML-A134</strain>
    </source>
</reference>
<comment type="caution">
    <text evidence="8">The sequence shown here is derived from an EMBL/GenBank/DDBJ whole genome shotgun (WGS) entry which is preliminary data.</text>
</comment>
<dbReference type="Gene3D" id="3.20.20.80">
    <property type="entry name" value="Glycosidases"/>
    <property type="match status" value="1"/>
</dbReference>
<dbReference type="Pfam" id="PF16355">
    <property type="entry name" value="DUF4982"/>
    <property type="match status" value="1"/>
</dbReference>
<sequence length="781" mass="89939">MKLKSILSTTLVASLLLSCGRTGKNDQTDFNGNWAFHIVEDTLNYHIDYSATDFETDSWENVRLPHTANIEPLVVNDQWQGICWYHKTFDISNFSKEKKYFIEFEGAMNVIDIWINDKHLKKDMGGYLPVAADITDYVKEKDNTIRVRLDNRDNPTTGPKPLKILDFNMYGGLYREVNFIEKNNIYISNPSIADIEAGGGVFITFPTVNEKMSEVKIQTHVINEGENDKGARIKHVIKKGNDIVEEVTADIILRKGKQGNTWCYTVEMDSPALWSPDSPTLYTLETTIYDEDGMVMDRNTERFGIRKFEFKDNQLYINGKKTYLRGVNRHQEYPYIGYALSDNAQYRDAYKIKKAGFDYVRLSHYPHSPAFMDACDELGLVVADAILGWQYFADNDAFRNQCYRSARQLVRRDRNHPCVMAWEVSLNETKMPIDFMEVLDSIVHKEYPGENVYSCGWMPEVYDIYFQARQHRILHKDRMTFDKPYIVSEYGDWEYYSNNAGLNQHKMPKNMRLEFSSRQFRKNGEERLLRQARNVQEAHNDNMNIPATGDGYWVIFDYNRGYHDDIEASGVMDIFRLPKFAYYFYSSQRDMKCEEDCVLKIASYWNSKSPTDVKVFSNADEVELYLNGKLIGRQKPDSDAISTNLKHPPFTFKTRGFEKGELRAVAFCNGKKVLEDSVVTPQAPVKLHCDIDISGKPIEAGCNDVAFVYISARDENGTVNPDYEEFIDITLPEGIELMNRDGVKAEAGIATALIRIGERKGKARIIVSDGQLKGDMEVEIR</sequence>
<dbReference type="InterPro" id="IPR051913">
    <property type="entry name" value="GH2_Domain-Containing"/>
</dbReference>
<dbReference type="InterPro" id="IPR006102">
    <property type="entry name" value="Ig-like_GH2"/>
</dbReference>
<dbReference type="PROSITE" id="PS51257">
    <property type="entry name" value="PROKAR_LIPOPROTEIN"/>
    <property type="match status" value="1"/>
</dbReference>
<dbReference type="Pfam" id="PF00703">
    <property type="entry name" value="Glyco_hydro_2"/>
    <property type="match status" value="1"/>
</dbReference>
<evidence type="ECO:0000259" key="5">
    <source>
        <dbReference type="Pfam" id="PF02836"/>
    </source>
</evidence>
<keyword evidence="9" id="KW-1185">Reference proteome</keyword>
<feature type="domain" description="Glycoside hydrolase family 2 catalytic" evidence="5">
    <location>
        <begin position="309"/>
        <end position="492"/>
    </location>
</feature>
<dbReference type="SUPFAM" id="SSF49785">
    <property type="entry name" value="Galactose-binding domain-like"/>
    <property type="match status" value="1"/>
</dbReference>
<name>A0A5M5DZ19_BACOV</name>
<dbReference type="InterPro" id="IPR036156">
    <property type="entry name" value="Beta-gal/glucu_dom_sf"/>
</dbReference>
<comment type="similarity">
    <text evidence="1">Belongs to the glycosyl hydrolase 2 family.</text>
</comment>
<dbReference type="Gene3D" id="2.60.40.10">
    <property type="entry name" value="Immunoglobulins"/>
    <property type="match status" value="3"/>
</dbReference>
<dbReference type="InterPro" id="IPR032311">
    <property type="entry name" value="DUF4982"/>
</dbReference>
<evidence type="ECO:0000313" key="8">
    <source>
        <dbReference type="EMBL" id="KAA4091706.1"/>
    </source>
</evidence>
<accession>A0A5M5DZ19</accession>
<dbReference type="InterPro" id="IPR008979">
    <property type="entry name" value="Galactose-bd-like_sf"/>
</dbReference>
<evidence type="ECO:0000256" key="2">
    <source>
        <dbReference type="ARBA" id="ARBA00022801"/>
    </source>
</evidence>
<dbReference type="GO" id="GO:0004553">
    <property type="term" value="F:hydrolase activity, hydrolyzing O-glycosyl compounds"/>
    <property type="evidence" value="ECO:0007669"/>
    <property type="project" value="InterPro"/>
</dbReference>
<dbReference type="InterPro" id="IPR006103">
    <property type="entry name" value="Glyco_hydro_2_cat"/>
</dbReference>
<gene>
    <name evidence="8" type="ORF">F3D66_22665</name>
</gene>
<dbReference type="Proteomes" id="UP000473905">
    <property type="component" value="Unassembled WGS sequence"/>
</dbReference>